<organism evidence="2 3">
    <name type="scientific">Kocuria turfanensis</name>
    <dbReference type="NCBI Taxonomy" id="388357"/>
    <lineage>
        <taxon>Bacteria</taxon>
        <taxon>Bacillati</taxon>
        <taxon>Actinomycetota</taxon>
        <taxon>Actinomycetes</taxon>
        <taxon>Micrococcales</taxon>
        <taxon>Micrococcaceae</taxon>
        <taxon>Kocuria</taxon>
    </lineage>
</organism>
<accession>A0A512IC00</accession>
<name>A0A512IC00_9MICC</name>
<feature type="region of interest" description="Disordered" evidence="1">
    <location>
        <begin position="162"/>
        <end position="195"/>
    </location>
</feature>
<gene>
    <name evidence="2" type="ORF">KTU01_13520</name>
</gene>
<dbReference type="EMBL" id="BJZS01000034">
    <property type="protein sequence ID" value="GEO95229.1"/>
    <property type="molecule type" value="Genomic_DNA"/>
</dbReference>
<reference evidence="2 3" key="1">
    <citation type="submission" date="2019-07" db="EMBL/GenBank/DDBJ databases">
        <title>Whole genome shotgun sequence of Kocuria turfanensis NBRC 107627.</title>
        <authorList>
            <person name="Hosoyama A."/>
            <person name="Uohara A."/>
            <person name="Ohji S."/>
            <person name="Ichikawa N."/>
        </authorList>
    </citation>
    <scope>NUCLEOTIDE SEQUENCE [LARGE SCALE GENOMIC DNA]</scope>
    <source>
        <strain evidence="2 3">NBRC 107627</strain>
    </source>
</reference>
<protein>
    <submittedName>
        <fullName evidence="2">Uncharacterized protein</fullName>
    </submittedName>
</protein>
<feature type="compositionally biased region" description="Low complexity" evidence="1">
    <location>
        <begin position="165"/>
        <end position="177"/>
    </location>
</feature>
<dbReference type="Proteomes" id="UP000321103">
    <property type="component" value="Unassembled WGS sequence"/>
</dbReference>
<dbReference type="AlphaFoldDB" id="A0A512IC00"/>
<proteinExistence type="predicted"/>
<evidence type="ECO:0000313" key="2">
    <source>
        <dbReference type="EMBL" id="GEO95229.1"/>
    </source>
</evidence>
<comment type="caution">
    <text evidence="2">The sequence shown here is derived from an EMBL/GenBank/DDBJ whole genome shotgun (WGS) entry which is preliminary data.</text>
</comment>
<evidence type="ECO:0000256" key="1">
    <source>
        <dbReference type="SAM" id="MobiDB-lite"/>
    </source>
</evidence>
<evidence type="ECO:0000313" key="3">
    <source>
        <dbReference type="Proteomes" id="UP000321103"/>
    </source>
</evidence>
<sequence>MAGALRVVAAFFVVDVRAAGVFAVEVFAVEVFAVDVRADAVLAVGVLAVDVFGVEVLRARVLGSAAGTTEMPGSSSTDAASAAFLAVEALRRAGAFFAGGSAGTAAPSPGTAASAAEVVGRSGADVPAGLAAGSDGDGVLAWLTWNTLATNPAIVKPAVEGLGSVPVPAGAPGAPGRRPGEDTAGSRRVTGSLTA</sequence>
<keyword evidence="3" id="KW-1185">Reference proteome</keyword>